<dbReference type="EMBL" id="QGKX02000996">
    <property type="protein sequence ID" value="KAF3558414.1"/>
    <property type="molecule type" value="Genomic_DNA"/>
</dbReference>
<evidence type="ECO:0000313" key="1">
    <source>
        <dbReference type="EMBL" id="KAF3558414.1"/>
    </source>
</evidence>
<dbReference type="AlphaFoldDB" id="A0A8S9QZM9"/>
<proteinExistence type="predicted"/>
<organism evidence="1 2">
    <name type="scientific">Brassica cretica</name>
    <name type="common">Mustard</name>
    <dbReference type="NCBI Taxonomy" id="69181"/>
    <lineage>
        <taxon>Eukaryota</taxon>
        <taxon>Viridiplantae</taxon>
        <taxon>Streptophyta</taxon>
        <taxon>Embryophyta</taxon>
        <taxon>Tracheophyta</taxon>
        <taxon>Spermatophyta</taxon>
        <taxon>Magnoliopsida</taxon>
        <taxon>eudicotyledons</taxon>
        <taxon>Gunneridae</taxon>
        <taxon>Pentapetalae</taxon>
        <taxon>rosids</taxon>
        <taxon>malvids</taxon>
        <taxon>Brassicales</taxon>
        <taxon>Brassicaceae</taxon>
        <taxon>Brassiceae</taxon>
        <taxon>Brassica</taxon>
    </lineage>
</organism>
<protein>
    <submittedName>
        <fullName evidence="1">Uncharacterized protein</fullName>
    </submittedName>
</protein>
<name>A0A8S9QZM9_BRACR</name>
<accession>A0A8S9QZM9</accession>
<reference evidence="1" key="1">
    <citation type="submission" date="2019-12" db="EMBL/GenBank/DDBJ databases">
        <title>Genome sequencing and annotation of Brassica cretica.</title>
        <authorList>
            <person name="Studholme D.J."/>
            <person name="Sarris P."/>
        </authorList>
    </citation>
    <scope>NUCLEOTIDE SEQUENCE</scope>
    <source>
        <strain evidence="1">PFS-109/04</strain>
        <tissue evidence="1">Leaf</tissue>
    </source>
</reference>
<gene>
    <name evidence="1" type="ORF">F2Q69_00013565</name>
</gene>
<sequence>MCFRPESLKLICGIESPSFLCTGYEVPDRSWTPALHHFFRCDERPALPLGSCGFHSSVFAGFCLREFVSGSSSPVIRRVSLLAPGKDSRLSSGCVFIGRRATGYMVGNPKKPCEIKPTKEHLSPRQHVDSYTDSEFSTCLPKRLVFLSRLLLTQERKGEGSSVEFEGFNHLISSLLQPHLRFNQFWTYVNIILVFPGSTCGPTDAESEEL</sequence>
<comment type="caution">
    <text evidence="1">The sequence shown here is derived from an EMBL/GenBank/DDBJ whole genome shotgun (WGS) entry which is preliminary data.</text>
</comment>
<dbReference type="Proteomes" id="UP000712600">
    <property type="component" value="Unassembled WGS sequence"/>
</dbReference>
<evidence type="ECO:0000313" key="2">
    <source>
        <dbReference type="Proteomes" id="UP000712600"/>
    </source>
</evidence>